<reference evidence="13 14" key="1">
    <citation type="journal article" date="2022" name="bioRxiv">
        <title>Genomics of Preaxostyla Flagellates Illuminates Evolutionary Transitions and the Path Towards Mitochondrial Loss.</title>
        <authorList>
            <person name="Novak L.V.F."/>
            <person name="Treitli S.C."/>
            <person name="Pyrih J."/>
            <person name="Halakuc P."/>
            <person name="Pipaliya S.V."/>
            <person name="Vacek V."/>
            <person name="Brzon O."/>
            <person name="Soukal P."/>
            <person name="Eme L."/>
            <person name="Dacks J.B."/>
            <person name="Karnkowska A."/>
            <person name="Elias M."/>
            <person name="Hampl V."/>
        </authorList>
    </citation>
    <scope>NUCLEOTIDE SEQUENCE [LARGE SCALE GENOMIC DNA]</scope>
    <source>
        <strain evidence="13">NAU3</strain>
        <tissue evidence="13">Gut</tissue>
    </source>
</reference>
<accession>A0ABQ9Y4H4</accession>
<comment type="catalytic activity">
    <reaction evidence="11">
        <text>N-terminal L-seryl-[histone H4] + acetyl-CoA = N-terminal N(alpha)-acetyl-L-seryl-[histone H4] + CoA + H(+)</text>
        <dbReference type="Rhea" id="RHEA:50596"/>
        <dbReference type="Rhea" id="RHEA-COMP:12740"/>
        <dbReference type="Rhea" id="RHEA-COMP:12743"/>
        <dbReference type="ChEBI" id="CHEBI:15378"/>
        <dbReference type="ChEBI" id="CHEBI:57287"/>
        <dbReference type="ChEBI" id="CHEBI:57288"/>
        <dbReference type="ChEBI" id="CHEBI:64738"/>
        <dbReference type="ChEBI" id="CHEBI:83690"/>
        <dbReference type="EC" id="2.3.1.257"/>
    </reaction>
</comment>
<keyword evidence="6" id="KW-0963">Cytoplasm</keyword>
<dbReference type="Gene3D" id="3.40.630.30">
    <property type="match status" value="1"/>
</dbReference>
<evidence type="ECO:0000256" key="5">
    <source>
        <dbReference type="ARBA" id="ARBA00015043"/>
    </source>
</evidence>
<evidence type="ECO:0000256" key="1">
    <source>
        <dbReference type="ARBA" id="ARBA00004123"/>
    </source>
</evidence>
<evidence type="ECO:0000256" key="11">
    <source>
        <dbReference type="ARBA" id="ARBA00049524"/>
    </source>
</evidence>
<keyword evidence="7" id="KW-0808">Transferase</keyword>
<keyword evidence="8" id="KW-0539">Nucleus</keyword>
<dbReference type="EC" id="2.3.1.257" evidence="4"/>
<dbReference type="InterPro" id="IPR016181">
    <property type="entry name" value="Acyl_CoA_acyltransferase"/>
</dbReference>
<dbReference type="PANTHER" id="PTHR20531">
    <property type="entry name" value="N-ALPHA-ACETYLTRANSFERASE 40"/>
    <property type="match status" value="1"/>
</dbReference>
<dbReference type="Pfam" id="PF00583">
    <property type="entry name" value="Acetyltransf_1"/>
    <property type="match status" value="1"/>
</dbReference>
<dbReference type="PANTHER" id="PTHR20531:SF1">
    <property type="entry name" value="N-ALPHA-ACETYLTRANSFERASE 40"/>
    <property type="match status" value="1"/>
</dbReference>
<comment type="similarity">
    <text evidence="3">Belongs to the acetyltransferase family. NAA40 subfamily.</text>
</comment>
<comment type="subcellular location">
    <subcellularLocation>
        <location evidence="2">Cytoplasm</location>
    </subcellularLocation>
    <subcellularLocation>
        <location evidence="1">Nucleus</location>
    </subcellularLocation>
</comment>
<comment type="caution">
    <text evidence="13">The sequence shown here is derived from an EMBL/GenBank/DDBJ whole genome shotgun (WGS) entry which is preliminary data.</text>
</comment>
<evidence type="ECO:0000256" key="9">
    <source>
        <dbReference type="ARBA" id="ARBA00023315"/>
    </source>
</evidence>
<dbReference type="InterPro" id="IPR039949">
    <property type="entry name" value="NAA40"/>
</dbReference>
<evidence type="ECO:0000256" key="7">
    <source>
        <dbReference type="ARBA" id="ARBA00022679"/>
    </source>
</evidence>
<evidence type="ECO:0000256" key="10">
    <source>
        <dbReference type="ARBA" id="ARBA00047821"/>
    </source>
</evidence>
<keyword evidence="14" id="KW-1185">Reference proteome</keyword>
<feature type="domain" description="N-acetyltransferase" evidence="12">
    <location>
        <begin position="2"/>
        <end position="154"/>
    </location>
</feature>
<evidence type="ECO:0000259" key="12">
    <source>
        <dbReference type="PROSITE" id="PS51186"/>
    </source>
</evidence>
<protein>
    <recommendedName>
        <fullName evidence="5">N-alpha-acetyltransferase 40</fullName>
        <ecNumber evidence="4">2.3.1.257</ecNumber>
    </recommendedName>
</protein>
<sequence>MDPLWNILEENMKQLAESSNAGWHPDETRLELFSLPQSHYIVAVSRVADDNAGIVEQPIAFIQFRFLVENEEIVCYMYELQSSREYRRCGIGRALHSILEQLCRHVKVKKIMLTVFLSNITALSFYYSLNYQRDPFSPLYVDEEESEDEEIDCDYDILSFIVPD</sequence>
<comment type="catalytic activity">
    <reaction evidence="10">
        <text>N-terminal L-seryl-[histone H2A] + acetyl-CoA = N-terminal N(alpha)-acetyl-L-seryl-[histone H2A] + CoA + H(+)</text>
        <dbReference type="Rhea" id="RHEA:50600"/>
        <dbReference type="Rhea" id="RHEA-COMP:12742"/>
        <dbReference type="Rhea" id="RHEA-COMP:12744"/>
        <dbReference type="ChEBI" id="CHEBI:15378"/>
        <dbReference type="ChEBI" id="CHEBI:57287"/>
        <dbReference type="ChEBI" id="CHEBI:57288"/>
        <dbReference type="ChEBI" id="CHEBI:64738"/>
        <dbReference type="ChEBI" id="CHEBI:83690"/>
        <dbReference type="EC" id="2.3.1.257"/>
    </reaction>
</comment>
<dbReference type="Proteomes" id="UP001281761">
    <property type="component" value="Unassembled WGS sequence"/>
</dbReference>
<name>A0ABQ9Y4H4_9EUKA</name>
<evidence type="ECO:0000256" key="6">
    <source>
        <dbReference type="ARBA" id="ARBA00022490"/>
    </source>
</evidence>
<evidence type="ECO:0000256" key="8">
    <source>
        <dbReference type="ARBA" id="ARBA00023242"/>
    </source>
</evidence>
<dbReference type="PROSITE" id="PS51186">
    <property type="entry name" value="GNAT"/>
    <property type="match status" value="1"/>
</dbReference>
<evidence type="ECO:0000256" key="4">
    <source>
        <dbReference type="ARBA" id="ARBA00012950"/>
    </source>
</evidence>
<organism evidence="13 14">
    <name type="scientific">Blattamonas nauphoetae</name>
    <dbReference type="NCBI Taxonomy" id="2049346"/>
    <lineage>
        <taxon>Eukaryota</taxon>
        <taxon>Metamonada</taxon>
        <taxon>Preaxostyla</taxon>
        <taxon>Oxymonadida</taxon>
        <taxon>Blattamonas</taxon>
    </lineage>
</organism>
<proteinExistence type="inferred from homology"/>
<evidence type="ECO:0000256" key="3">
    <source>
        <dbReference type="ARBA" id="ARBA00008870"/>
    </source>
</evidence>
<evidence type="ECO:0000256" key="2">
    <source>
        <dbReference type="ARBA" id="ARBA00004496"/>
    </source>
</evidence>
<dbReference type="CDD" id="cd04301">
    <property type="entry name" value="NAT_SF"/>
    <property type="match status" value="1"/>
</dbReference>
<dbReference type="InterPro" id="IPR000182">
    <property type="entry name" value="GNAT_dom"/>
</dbReference>
<dbReference type="EMBL" id="JARBJD010000036">
    <property type="protein sequence ID" value="KAK2958621.1"/>
    <property type="molecule type" value="Genomic_DNA"/>
</dbReference>
<gene>
    <name evidence="13" type="ORF">BLNAU_6390</name>
</gene>
<dbReference type="SUPFAM" id="SSF55729">
    <property type="entry name" value="Acyl-CoA N-acyltransferases (Nat)"/>
    <property type="match status" value="1"/>
</dbReference>
<evidence type="ECO:0000313" key="14">
    <source>
        <dbReference type="Proteomes" id="UP001281761"/>
    </source>
</evidence>
<keyword evidence="9" id="KW-0012">Acyltransferase</keyword>
<evidence type="ECO:0000313" key="13">
    <source>
        <dbReference type="EMBL" id="KAK2958621.1"/>
    </source>
</evidence>